<proteinExistence type="predicted"/>
<comment type="caution">
    <text evidence="7">The sequence shown here is derived from an EMBL/GenBank/DDBJ whole genome shotgun (WGS) entry which is preliminary data.</text>
</comment>
<evidence type="ECO:0000259" key="6">
    <source>
        <dbReference type="PROSITE" id="PS51094"/>
    </source>
</evidence>
<evidence type="ECO:0000256" key="2">
    <source>
        <dbReference type="ARBA" id="ARBA00022553"/>
    </source>
</evidence>
<evidence type="ECO:0000256" key="1">
    <source>
        <dbReference type="ARBA" id="ARBA00022448"/>
    </source>
</evidence>
<keyword evidence="3" id="KW-0762">Sugar transport</keyword>
<dbReference type="Gene3D" id="3.40.930.10">
    <property type="entry name" value="Mannitol-specific EII, Chain A"/>
    <property type="match status" value="1"/>
</dbReference>
<organism evidence="7 8">
    <name type="scientific">Paenibacillus zeirhizosphaerae</name>
    <dbReference type="NCBI Taxonomy" id="2987519"/>
    <lineage>
        <taxon>Bacteria</taxon>
        <taxon>Bacillati</taxon>
        <taxon>Bacillota</taxon>
        <taxon>Bacilli</taxon>
        <taxon>Bacillales</taxon>
        <taxon>Paenibacillaceae</taxon>
        <taxon>Paenibacillus</taxon>
    </lineage>
</organism>
<evidence type="ECO:0000313" key="8">
    <source>
        <dbReference type="Proteomes" id="UP001241848"/>
    </source>
</evidence>
<dbReference type="EMBL" id="JAPCKK010000011">
    <property type="protein sequence ID" value="MDP4096126.1"/>
    <property type="molecule type" value="Genomic_DNA"/>
</dbReference>
<dbReference type="PANTHER" id="PTHR47738">
    <property type="entry name" value="PTS SYSTEM FRUCTOSE-LIKE EIIA COMPONENT-RELATED"/>
    <property type="match status" value="1"/>
</dbReference>
<dbReference type="InterPro" id="IPR051541">
    <property type="entry name" value="PTS_SugarTrans_NitroReg"/>
</dbReference>
<dbReference type="PROSITE" id="PS51094">
    <property type="entry name" value="PTS_EIIA_TYPE_2"/>
    <property type="match status" value="1"/>
</dbReference>
<evidence type="ECO:0000256" key="4">
    <source>
        <dbReference type="ARBA" id="ARBA00022679"/>
    </source>
</evidence>
<keyword evidence="4 7" id="KW-0808">Transferase</keyword>
<name>A0ABT9FN21_9BACL</name>
<keyword evidence="5" id="KW-0598">Phosphotransferase system</keyword>
<dbReference type="GO" id="GO:0016740">
    <property type="term" value="F:transferase activity"/>
    <property type="evidence" value="ECO:0007669"/>
    <property type="project" value="UniProtKB-KW"/>
</dbReference>
<dbReference type="PROSITE" id="PS00372">
    <property type="entry name" value="PTS_EIIA_TYPE_2_HIS"/>
    <property type="match status" value="1"/>
</dbReference>
<keyword evidence="1" id="KW-0813">Transport</keyword>
<keyword evidence="8" id="KW-1185">Reference proteome</keyword>
<dbReference type="InterPro" id="IPR004715">
    <property type="entry name" value="PTS_IIA_fruc"/>
</dbReference>
<evidence type="ECO:0000256" key="3">
    <source>
        <dbReference type="ARBA" id="ARBA00022597"/>
    </source>
</evidence>
<dbReference type="SUPFAM" id="SSF55804">
    <property type="entry name" value="Phoshotransferase/anion transport protein"/>
    <property type="match status" value="1"/>
</dbReference>
<evidence type="ECO:0000256" key="5">
    <source>
        <dbReference type="ARBA" id="ARBA00022683"/>
    </source>
</evidence>
<protein>
    <submittedName>
        <fullName evidence="7">Fructose PTS transporter subunit IIA</fullName>
        <ecNumber evidence="7">2.7.1.202</ecNumber>
    </submittedName>
</protein>
<dbReference type="Proteomes" id="UP001241848">
    <property type="component" value="Unassembled WGS sequence"/>
</dbReference>
<evidence type="ECO:0000313" key="7">
    <source>
        <dbReference type="EMBL" id="MDP4096126.1"/>
    </source>
</evidence>
<dbReference type="InterPro" id="IPR016152">
    <property type="entry name" value="PTrfase/Anion_transptr"/>
</dbReference>
<dbReference type="PANTHER" id="PTHR47738:SF2">
    <property type="entry name" value="PTS SYSTEM FRUCTOSE-LIKE EIIA COMPONENT"/>
    <property type="match status" value="1"/>
</dbReference>
<dbReference type="EC" id="2.7.1.202" evidence="7"/>
<dbReference type="RefSeq" id="WP_305753753.1">
    <property type="nucleotide sequence ID" value="NZ_JAPCKK010000011.1"/>
</dbReference>
<keyword evidence="2" id="KW-0597">Phosphoprotein</keyword>
<gene>
    <name evidence="7" type="ORF">OIN60_05000</name>
</gene>
<dbReference type="NCBIfam" id="TIGR00848">
    <property type="entry name" value="fruA"/>
    <property type="match status" value="1"/>
</dbReference>
<reference evidence="7 8" key="1">
    <citation type="submission" date="2022-10" db="EMBL/GenBank/DDBJ databases">
        <title>Paenibacillus description and whole genome data of maize root bacterial community.</title>
        <authorList>
            <person name="Marton D."/>
            <person name="Farkas M."/>
            <person name="Cserhati M."/>
        </authorList>
    </citation>
    <scope>NUCLEOTIDE SEQUENCE [LARGE SCALE GENOMIC DNA]</scope>
    <source>
        <strain evidence="7 8">P96</strain>
    </source>
</reference>
<sequence length="151" mass="16448">MNITELLSENRMRLELEGTTKEEIIDELIALLERSGALKDAASYREAVMAREQESSTGIGFGIAIPHGKTHSVASPAVAFGRKLPGIDWDSIDTEDATLFFMLAVPEDGGSEHLKILQNLSRKLVDDEFRLALEQAPDKAAIAALVAQIQS</sequence>
<dbReference type="CDD" id="cd00211">
    <property type="entry name" value="PTS_IIA_fru"/>
    <property type="match status" value="1"/>
</dbReference>
<dbReference type="Pfam" id="PF00359">
    <property type="entry name" value="PTS_EIIA_2"/>
    <property type="match status" value="1"/>
</dbReference>
<dbReference type="InterPro" id="IPR002178">
    <property type="entry name" value="PTS_EIIA_type-2_dom"/>
</dbReference>
<feature type="domain" description="PTS EIIA type-2" evidence="6">
    <location>
        <begin position="5"/>
        <end position="149"/>
    </location>
</feature>
<accession>A0ABT9FN21</accession>